<keyword evidence="4 6" id="KW-0012">Acyltransferase</keyword>
<dbReference type="Pfam" id="PF00583">
    <property type="entry name" value="Acetyltransf_1"/>
    <property type="match status" value="1"/>
</dbReference>
<feature type="domain" description="N-acetyltransferase" evidence="5">
    <location>
        <begin position="10"/>
        <end position="154"/>
    </location>
</feature>
<protein>
    <submittedName>
        <fullName evidence="6">Ribosomal-protein-alanine N-acetyltransferase</fullName>
        <ecNumber evidence="6">2.3.1.267</ecNumber>
    </submittedName>
</protein>
<dbReference type="AlphaFoldDB" id="A0A841JXS1"/>
<evidence type="ECO:0000256" key="3">
    <source>
        <dbReference type="ARBA" id="ARBA00022679"/>
    </source>
</evidence>
<proteinExistence type="inferred from homology"/>
<dbReference type="SUPFAM" id="SSF55729">
    <property type="entry name" value="Acyl-CoA N-acyltransferases (Nat)"/>
    <property type="match status" value="1"/>
</dbReference>
<evidence type="ECO:0000313" key="6">
    <source>
        <dbReference type="EMBL" id="MBB6143238.1"/>
    </source>
</evidence>
<keyword evidence="2" id="KW-0963">Cytoplasm</keyword>
<dbReference type="InterPro" id="IPR006464">
    <property type="entry name" value="AcTrfase_RimI/Ard1"/>
</dbReference>
<evidence type="ECO:0000256" key="2">
    <source>
        <dbReference type="ARBA" id="ARBA00022490"/>
    </source>
</evidence>
<dbReference type="PANTHER" id="PTHR43420:SF44">
    <property type="entry name" value="ACETYLTRANSFERASE YPEA"/>
    <property type="match status" value="1"/>
</dbReference>
<dbReference type="PROSITE" id="PS51186">
    <property type="entry name" value="GNAT"/>
    <property type="match status" value="1"/>
</dbReference>
<keyword evidence="3 6" id="KW-0808">Transferase</keyword>
<organism evidence="6 7">
    <name type="scientific">Silvibacterium bohemicum</name>
    <dbReference type="NCBI Taxonomy" id="1577686"/>
    <lineage>
        <taxon>Bacteria</taxon>
        <taxon>Pseudomonadati</taxon>
        <taxon>Acidobacteriota</taxon>
        <taxon>Terriglobia</taxon>
        <taxon>Terriglobales</taxon>
        <taxon>Acidobacteriaceae</taxon>
        <taxon>Silvibacterium</taxon>
    </lineage>
</organism>
<keyword evidence="7" id="KW-1185">Reference proteome</keyword>
<reference evidence="6 7" key="1">
    <citation type="submission" date="2020-08" db="EMBL/GenBank/DDBJ databases">
        <title>Genomic Encyclopedia of Type Strains, Phase IV (KMG-IV): sequencing the most valuable type-strain genomes for metagenomic binning, comparative biology and taxonomic classification.</title>
        <authorList>
            <person name="Goeker M."/>
        </authorList>
    </citation>
    <scope>NUCLEOTIDE SEQUENCE [LARGE SCALE GENOMIC DNA]</scope>
    <source>
        <strain evidence="6 7">DSM 103733</strain>
    </source>
</reference>
<dbReference type="EMBL" id="JACHEK010000002">
    <property type="protein sequence ID" value="MBB6143238.1"/>
    <property type="molecule type" value="Genomic_DNA"/>
</dbReference>
<dbReference type="InterPro" id="IPR000182">
    <property type="entry name" value="GNAT_dom"/>
</dbReference>
<dbReference type="InterPro" id="IPR050680">
    <property type="entry name" value="YpeA/RimI_acetyltransf"/>
</dbReference>
<evidence type="ECO:0000256" key="1">
    <source>
        <dbReference type="ARBA" id="ARBA00005395"/>
    </source>
</evidence>
<dbReference type="CDD" id="cd04301">
    <property type="entry name" value="NAT_SF"/>
    <property type="match status" value="1"/>
</dbReference>
<dbReference type="Proteomes" id="UP000538666">
    <property type="component" value="Unassembled WGS sequence"/>
</dbReference>
<dbReference type="PANTHER" id="PTHR43420">
    <property type="entry name" value="ACETYLTRANSFERASE"/>
    <property type="match status" value="1"/>
</dbReference>
<dbReference type="OrthoDB" id="9794566at2"/>
<sequence>MPSIRTAGPVSIRPMHSEDIDAVMKLAQRSPGSPHWTRGNFEQFEEISAVVLLAECEGQLAGFAAGSLVLEVCDLESVVVAEEFRRRGIATALLDGVTAWSRERGGLHIELEVRVSNHPAIALYERYGFVRDGVRRGYYSDPEEDALLMGLTFDSAGSAVEKNP</sequence>
<evidence type="ECO:0000259" key="5">
    <source>
        <dbReference type="PROSITE" id="PS51186"/>
    </source>
</evidence>
<accession>A0A841JXS1</accession>
<dbReference type="Gene3D" id="3.40.630.30">
    <property type="match status" value="1"/>
</dbReference>
<gene>
    <name evidence="6" type="ORF">HNQ77_001182</name>
</gene>
<dbReference type="InterPro" id="IPR016181">
    <property type="entry name" value="Acyl_CoA_acyltransferase"/>
</dbReference>
<name>A0A841JXS1_9BACT</name>
<dbReference type="NCBIfam" id="TIGR01575">
    <property type="entry name" value="rimI"/>
    <property type="match status" value="1"/>
</dbReference>
<dbReference type="RefSeq" id="WP_050062143.1">
    <property type="nucleotide sequence ID" value="NZ_JACHEK010000002.1"/>
</dbReference>
<comment type="similarity">
    <text evidence="1">Belongs to the acetyltransferase family. RimI subfamily.</text>
</comment>
<dbReference type="GO" id="GO:0008999">
    <property type="term" value="F:protein-N-terminal-alanine acetyltransferase activity"/>
    <property type="evidence" value="ECO:0007669"/>
    <property type="project" value="UniProtKB-EC"/>
</dbReference>
<evidence type="ECO:0000313" key="7">
    <source>
        <dbReference type="Proteomes" id="UP000538666"/>
    </source>
</evidence>
<dbReference type="EC" id="2.3.1.267" evidence="6"/>
<comment type="caution">
    <text evidence="6">The sequence shown here is derived from an EMBL/GenBank/DDBJ whole genome shotgun (WGS) entry which is preliminary data.</text>
</comment>
<evidence type="ECO:0000256" key="4">
    <source>
        <dbReference type="ARBA" id="ARBA00023315"/>
    </source>
</evidence>